<evidence type="ECO:0000259" key="1">
    <source>
        <dbReference type="Pfam" id="PF07883"/>
    </source>
</evidence>
<dbReference type="InterPro" id="IPR011051">
    <property type="entry name" value="RmlC_Cupin_sf"/>
</dbReference>
<dbReference type="Proteomes" id="UP000317046">
    <property type="component" value="Unassembled WGS sequence"/>
</dbReference>
<organism evidence="2 3">
    <name type="scientific">Cellulomonas cellasea</name>
    <dbReference type="NCBI Taxonomy" id="43670"/>
    <lineage>
        <taxon>Bacteria</taxon>
        <taxon>Bacillati</taxon>
        <taxon>Actinomycetota</taxon>
        <taxon>Actinomycetes</taxon>
        <taxon>Micrococcales</taxon>
        <taxon>Cellulomonadaceae</taxon>
        <taxon>Cellulomonas</taxon>
    </lineage>
</organism>
<reference evidence="2" key="1">
    <citation type="submission" date="2019-06" db="EMBL/GenBank/DDBJ databases">
        <title>Whole genome shotgun sequence of Cellulomonas cellasea NBRC 3753.</title>
        <authorList>
            <person name="Hosoyama A."/>
            <person name="Uohara A."/>
            <person name="Ohji S."/>
            <person name="Ichikawa N."/>
        </authorList>
    </citation>
    <scope>NUCLEOTIDE SEQUENCE [LARGE SCALE GENOMIC DNA]</scope>
    <source>
        <strain evidence="2">NBRC 3753</strain>
    </source>
</reference>
<proteinExistence type="predicted"/>
<accession>A0A4Y3KRH1</accession>
<name>A0A4Y3KRH1_9CELL</name>
<comment type="caution">
    <text evidence="2">The sequence shown here is derived from an EMBL/GenBank/DDBJ whole genome shotgun (WGS) entry which is preliminary data.</text>
</comment>
<sequence length="110" mass="11751">MRAMLVENVDLSSHPGLPGVAMSRLVRGTAAESVRVDLAVLEPGASFPRHPADSEQVFVVVSGEGRVAGDDDVEHPVRAGSLVRWSPGEQHTSWADTQMTVVLVERRPAG</sequence>
<dbReference type="AlphaFoldDB" id="A0A4Y3KRH1"/>
<dbReference type="Gene3D" id="2.60.120.10">
    <property type="entry name" value="Jelly Rolls"/>
    <property type="match status" value="1"/>
</dbReference>
<dbReference type="InterPro" id="IPR013096">
    <property type="entry name" value="Cupin_2"/>
</dbReference>
<dbReference type="SUPFAM" id="SSF51182">
    <property type="entry name" value="RmlC-like cupins"/>
    <property type="match status" value="1"/>
</dbReference>
<evidence type="ECO:0000313" key="3">
    <source>
        <dbReference type="Proteomes" id="UP000317046"/>
    </source>
</evidence>
<dbReference type="InterPro" id="IPR014710">
    <property type="entry name" value="RmlC-like_jellyroll"/>
</dbReference>
<evidence type="ECO:0000313" key="2">
    <source>
        <dbReference type="EMBL" id="GEA86196.1"/>
    </source>
</evidence>
<feature type="domain" description="Cupin type-2" evidence="1">
    <location>
        <begin position="39"/>
        <end position="103"/>
    </location>
</feature>
<keyword evidence="3" id="KW-1185">Reference proteome</keyword>
<dbReference type="EMBL" id="BJLR01000001">
    <property type="protein sequence ID" value="GEA86196.1"/>
    <property type="molecule type" value="Genomic_DNA"/>
</dbReference>
<gene>
    <name evidence="2" type="ORF">CCE01nite_01450</name>
</gene>
<protein>
    <recommendedName>
        <fullName evidence="1">Cupin type-2 domain-containing protein</fullName>
    </recommendedName>
</protein>
<dbReference type="Pfam" id="PF07883">
    <property type="entry name" value="Cupin_2"/>
    <property type="match status" value="1"/>
</dbReference>